<sequence length="405" mass="46815">MKAPLTSILMHKFIETTTGLPLEIQNLIFILCFDILLSTHSSPLSFIDLIPFFTSHPNYGIVLKEKGNAELQFFVFAKDHGYPCIINSMKDLSEFVKKGYKLERLTVTESYLESSKDCSLLNLLLRLKPKELTLKDFRKIPSRRIPWFGKVTGIAGVSYDVLAPSVKNSRFPKLRYVNASVPNRSLDLGSLQDFMEHTEKLFLKFDMLDKSTFKSLLGFLTEYRDRVQFMANKYSFPFNNDFLELSNQAILTNVEMWNDEDDYLDHTLLPKLKSISSLKMHNDDISRSFMESNPLILQSETIRKCYICQHNLLNTDLTQLPKLQCFDWKGGSIYCDTFPIALPSNIRYLSLNNDEFTHHRKITIHGSLPIPSGTQFLRCHFHNMSDFDFDNCTKLHTIETVLQIS</sequence>
<protein>
    <submittedName>
        <fullName evidence="1">Unnamed protein product</fullName>
    </submittedName>
</protein>
<accession>A0ACB5SZU0</accession>
<organism evidence="1 2">
    <name type="scientific">Ambrosiozyma monospora</name>
    <name type="common">Yeast</name>
    <name type="synonym">Endomycopsis monosporus</name>
    <dbReference type="NCBI Taxonomy" id="43982"/>
    <lineage>
        <taxon>Eukaryota</taxon>
        <taxon>Fungi</taxon>
        <taxon>Dikarya</taxon>
        <taxon>Ascomycota</taxon>
        <taxon>Saccharomycotina</taxon>
        <taxon>Pichiomycetes</taxon>
        <taxon>Pichiales</taxon>
        <taxon>Pichiaceae</taxon>
        <taxon>Ambrosiozyma</taxon>
    </lineage>
</organism>
<comment type="caution">
    <text evidence="1">The sequence shown here is derived from an EMBL/GenBank/DDBJ whole genome shotgun (WGS) entry which is preliminary data.</text>
</comment>
<dbReference type="EMBL" id="BSXS01001850">
    <property type="protein sequence ID" value="GME77441.1"/>
    <property type="molecule type" value="Genomic_DNA"/>
</dbReference>
<evidence type="ECO:0000313" key="1">
    <source>
        <dbReference type="EMBL" id="GME77441.1"/>
    </source>
</evidence>
<evidence type="ECO:0000313" key="2">
    <source>
        <dbReference type="Proteomes" id="UP001165064"/>
    </source>
</evidence>
<dbReference type="Proteomes" id="UP001165064">
    <property type="component" value="Unassembled WGS sequence"/>
</dbReference>
<name>A0ACB5SZU0_AMBMO</name>
<reference evidence="1" key="1">
    <citation type="submission" date="2023-04" db="EMBL/GenBank/DDBJ databases">
        <title>Ambrosiozyma monospora NBRC 10751.</title>
        <authorList>
            <person name="Ichikawa N."/>
            <person name="Sato H."/>
            <person name="Tonouchi N."/>
        </authorList>
    </citation>
    <scope>NUCLEOTIDE SEQUENCE</scope>
    <source>
        <strain evidence="1">NBRC 10751</strain>
    </source>
</reference>
<proteinExistence type="predicted"/>
<gene>
    <name evidence="1" type="ORF">Amon02_000303800</name>
</gene>
<keyword evidence="2" id="KW-1185">Reference proteome</keyword>